<comment type="subunit">
    <text evidence="3 12 13">Homodimer.</text>
</comment>
<dbReference type="InterPro" id="IPR017945">
    <property type="entry name" value="DHBP_synth_RibB-like_a/b_dom"/>
</dbReference>
<comment type="function">
    <text evidence="1 12 13">Catalyzes the conversion of D-ribulose 5-phosphate to formate and 3,4-dihydroxy-2-butanone 4-phosphate.</text>
</comment>
<evidence type="ECO:0000256" key="1">
    <source>
        <dbReference type="ARBA" id="ARBA00002284"/>
    </source>
</evidence>
<comment type="similarity">
    <text evidence="11 12 13">Belongs to the DHBP synthase family.</text>
</comment>
<evidence type="ECO:0000256" key="3">
    <source>
        <dbReference type="ARBA" id="ARBA00011738"/>
    </source>
</evidence>
<evidence type="ECO:0000256" key="5">
    <source>
        <dbReference type="ARBA" id="ARBA00018836"/>
    </source>
</evidence>
<evidence type="ECO:0000256" key="7">
    <source>
        <dbReference type="ARBA" id="ARBA00022723"/>
    </source>
</evidence>
<dbReference type="PANTHER" id="PTHR21327:SF38">
    <property type="entry name" value="3,4-DIHYDROXY-2-BUTANONE 4-PHOSPHATE SYNTHASE"/>
    <property type="match status" value="1"/>
</dbReference>
<name>A0A3A6U237_9GAMM</name>
<keyword evidence="10 12" id="KW-0456">Lyase</keyword>
<dbReference type="FunFam" id="3.90.870.10:FF:000002">
    <property type="entry name" value="3,4-dihydroxy-2-butanone 4-phosphate synthase"/>
    <property type="match status" value="1"/>
</dbReference>
<dbReference type="InterPro" id="IPR000422">
    <property type="entry name" value="DHBP_synthase_RibB"/>
</dbReference>
<accession>A0A3A6U237</accession>
<evidence type="ECO:0000256" key="8">
    <source>
        <dbReference type="ARBA" id="ARBA00022842"/>
    </source>
</evidence>
<evidence type="ECO:0000256" key="13">
    <source>
        <dbReference type="RuleBase" id="RU003843"/>
    </source>
</evidence>
<feature type="site" description="Essential for catalytic activity" evidence="12">
    <location>
        <position position="140"/>
    </location>
</feature>
<dbReference type="NCBIfam" id="TIGR00506">
    <property type="entry name" value="ribB"/>
    <property type="match status" value="1"/>
</dbReference>
<proteinExistence type="inferred from homology"/>
<dbReference type="RefSeq" id="WP_121854885.1">
    <property type="nucleotide sequence ID" value="NZ_CP037952.1"/>
</dbReference>
<evidence type="ECO:0000256" key="10">
    <source>
        <dbReference type="ARBA" id="ARBA00023239"/>
    </source>
</evidence>
<feature type="binding site" evidence="12">
    <location>
        <position position="157"/>
    </location>
    <ligand>
        <name>Mg(2+)</name>
        <dbReference type="ChEBI" id="CHEBI:18420"/>
        <label>2</label>
    </ligand>
</feature>
<feature type="binding site" evidence="12">
    <location>
        <position position="42"/>
    </location>
    <ligand>
        <name>Mg(2+)</name>
        <dbReference type="ChEBI" id="CHEBI:18420"/>
        <label>2</label>
    </ligand>
</feature>
<dbReference type="GO" id="GO:0008686">
    <property type="term" value="F:3,4-dihydroxy-2-butanone-4-phosphate synthase activity"/>
    <property type="evidence" value="ECO:0007669"/>
    <property type="project" value="UniProtKB-UniRule"/>
</dbReference>
<evidence type="ECO:0000256" key="12">
    <source>
        <dbReference type="HAMAP-Rule" id="MF_00180"/>
    </source>
</evidence>
<comment type="pathway">
    <text evidence="2 12 13">Cofactor biosynthesis; riboflavin biosynthesis; 2-hydroxy-3-oxobutyl phosphate from D-ribulose 5-phosphate: step 1/1.</text>
</comment>
<keyword evidence="15" id="KW-1185">Reference proteome</keyword>
<keyword evidence="6 12" id="KW-0686">Riboflavin biosynthesis</keyword>
<dbReference type="PANTHER" id="PTHR21327">
    <property type="entry name" value="GTP CYCLOHYDROLASE II-RELATED"/>
    <property type="match status" value="1"/>
</dbReference>
<keyword evidence="8 12" id="KW-0460">Magnesium</keyword>
<dbReference type="Proteomes" id="UP000273022">
    <property type="component" value="Unassembled WGS sequence"/>
</dbReference>
<keyword evidence="9 12" id="KW-0464">Manganese</keyword>
<feature type="binding site" evidence="12">
    <location>
        <position position="46"/>
    </location>
    <ligand>
        <name>D-ribulose 5-phosphate</name>
        <dbReference type="ChEBI" id="CHEBI:58121"/>
    </ligand>
</feature>
<evidence type="ECO:0000256" key="9">
    <source>
        <dbReference type="ARBA" id="ARBA00023211"/>
    </source>
</evidence>
<comment type="catalytic activity">
    <reaction evidence="12 13">
        <text>D-ribulose 5-phosphate = (2S)-2-hydroxy-3-oxobutyl phosphate + formate + H(+)</text>
        <dbReference type="Rhea" id="RHEA:18457"/>
        <dbReference type="ChEBI" id="CHEBI:15378"/>
        <dbReference type="ChEBI" id="CHEBI:15740"/>
        <dbReference type="ChEBI" id="CHEBI:58121"/>
        <dbReference type="ChEBI" id="CHEBI:58830"/>
        <dbReference type="EC" id="4.1.99.12"/>
    </reaction>
</comment>
<protein>
    <recommendedName>
        <fullName evidence="5 12">3,4-dihydroxy-2-butanone 4-phosphate synthase</fullName>
        <shortName evidence="12 13">DHBP synthase</shortName>
        <ecNumber evidence="4 12">4.1.99.12</ecNumber>
    </recommendedName>
</protein>
<dbReference type="GO" id="GO:0000287">
    <property type="term" value="F:magnesium ion binding"/>
    <property type="evidence" value="ECO:0007669"/>
    <property type="project" value="UniProtKB-UniRule"/>
</dbReference>
<dbReference type="GO" id="GO:0005829">
    <property type="term" value="C:cytosol"/>
    <property type="evidence" value="ECO:0007669"/>
    <property type="project" value="TreeGrafter"/>
</dbReference>
<evidence type="ECO:0000256" key="4">
    <source>
        <dbReference type="ARBA" id="ARBA00012153"/>
    </source>
</evidence>
<dbReference type="HAMAP" id="MF_00180">
    <property type="entry name" value="RibB"/>
    <property type="match status" value="1"/>
</dbReference>
<comment type="cofactor">
    <cofactor evidence="12 13">
        <name>Mg(2+)</name>
        <dbReference type="ChEBI" id="CHEBI:18420"/>
    </cofactor>
    <cofactor evidence="12 13">
        <name>Mn(2+)</name>
        <dbReference type="ChEBI" id="CHEBI:29035"/>
    </cofactor>
    <text evidence="12 13">Binds 2 divalent metal cations per subunit. Magnesium or manganese.</text>
</comment>
<feature type="binding site" evidence="12">
    <location>
        <position position="42"/>
    </location>
    <ligand>
        <name>Mg(2+)</name>
        <dbReference type="ChEBI" id="CHEBI:18420"/>
        <label>1</label>
    </ligand>
</feature>
<dbReference type="UniPathway" id="UPA00275">
    <property type="reaction ID" value="UER00399"/>
</dbReference>
<dbReference type="SUPFAM" id="SSF55821">
    <property type="entry name" value="YrdC/RibB"/>
    <property type="match status" value="1"/>
</dbReference>
<evidence type="ECO:0000256" key="6">
    <source>
        <dbReference type="ARBA" id="ARBA00022619"/>
    </source>
</evidence>
<reference evidence="14 15" key="1">
    <citation type="submission" date="2018-09" db="EMBL/GenBank/DDBJ databases">
        <title>Phylogeny of the Shewanellaceae, and recommendation for two new genera, Pseudoshewanella and Parashewanella.</title>
        <authorList>
            <person name="Wang G."/>
        </authorList>
    </citation>
    <scope>NUCLEOTIDE SEQUENCE [LARGE SCALE GENOMIC DNA]</scope>
    <source>
        <strain evidence="14 15">KCTC 22492</strain>
    </source>
</reference>
<evidence type="ECO:0000256" key="11">
    <source>
        <dbReference type="ARBA" id="ARBA00060730"/>
    </source>
</evidence>
<keyword evidence="7 12" id="KW-0479">Metal-binding</keyword>
<dbReference type="AlphaFoldDB" id="A0A3A6U237"/>
<dbReference type="Gene3D" id="3.90.870.10">
    <property type="entry name" value="DHBP synthase"/>
    <property type="match status" value="1"/>
</dbReference>
<dbReference type="OrthoDB" id="9793111at2"/>
<dbReference type="Pfam" id="PF00926">
    <property type="entry name" value="DHBP_synthase"/>
    <property type="match status" value="1"/>
</dbReference>
<dbReference type="EC" id="4.1.99.12" evidence="4 12"/>
<evidence type="ECO:0000256" key="2">
    <source>
        <dbReference type="ARBA" id="ARBA00004904"/>
    </source>
</evidence>
<evidence type="ECO:0000313" key="15">
    <source>
        <dbReference type="Proteomes" id="UP000273022"/>
    </source>
</evidence>
<organism evidence="14 15">
    <name type="scientific">Parashewanella spongiae</name>
    <dbReference type="NCBI Taxonomy" id="342950"/>
    <lineage>
        <taxon>Bacteria</taxon>
        <taxon>Pseudomonadati</taxon>
        <taxon>Pseudomonadota</taxon>
        <taxon>Gammaproteobacteria</taxon>
        <taxon>Alteromonadales</taxon>
        <taxon>Shewanellaceae</taxon>
        <taxon>Parashewanella</taxon>
    </lineage>
</organism>
<sequence>MDQSIIFKHRSDNTKAVSRVHEAISALSQGRGVLLMDDENRENEADVIFAAETLTVAQMALLIRDCSGIVCLCLTAAQVDQLALPPMVERNNSQYGTAFTVSIEATKGVTTGVSAADRVTTIKAAVAQHAKPQDLARPGHVYPLKAHKNGVFGRTGHTEGTVDLMQLAELNPAGVLCELMNPDGSMAKGKQVLAYSEQQQMPLLSIEDIRQYRKALVGKASYINYSN</sequence>
<feature type="binding site" evidence="12">
    <location>
        <begin position="154"/>
        <end position="158"/>
    </location>
    <ligand>
        <name>D-ribulose 5-phosphate</name>
        <dbReference type="ChEBI" id="CHEBI:58121"/>
    </ligand>
</feature>
<comment type="caution">
    <text evidence="14">The sequence shown here is derived from an EMBL/GenBank/DDBJ whole genome shotgun (WGS) entry which is preliminary data.</text>
</comment>
<dbReference type="GO" id="GO:0009231">
    <property type="term" value="P:riboflavin biosynthetic process"/>
    <property type="evidence" value="ECO:0007669"/>
    <property type="project" value="UniProtKB-UniRule"/>
</dbReference>
<dbReference type="EMBL" id="QYYH01000153">
    <property type="protein sequence ID" value="RJY06764.1"/>
    <property type="molecule type" value="Genomic_DNA"/>
</dbReference>
<evidence type="ECO:0000313" key="14">
    <source>
        <dbReference type="EMBL" id="RJY06764.1"/>
    </source>
</evidence>
<dbReference type="GO" id="GO:0030145">
    <property type="term" value="F:manganese ion binding"/>
    <property type="evidence" value="ECO:0007669"/>
    <property type="project" value="UniProtKB-UniRule"/>
</dbReference>
<feature type="binding site" evidence="12">
    <location>
        <begin position="41"/>
        <end position="42"/>
    </location>
    <ligand>
        <name>D-ribulose 5-phosphate</name>
        <dbReference type="ChEBI" id="CHEBI:58121"/>
    </ligand>
</feature>
<gene>
    <name evidence="12 14" type="primary">ribB</name>
    <name evidence="14" type="ORF">D5R81_17380</name>
</gene>
<feature type="site" description="Essential for catalytic activity" evidence="12">
    <location>
        <position position="178"/>
    </location>
</feature>